<organism evidence="9 10">
    <name type="scientific">Heminiphilus faecis</name>
    <dbReference type="NCBI Taxonomy" id="2601703"/>
    <lineage>
        <taxon>Bacteria</taxon>
        <taxon>Pseudomonadati</taxon>
        <taxon>Bacteroidota</taxon>
        <taxon>Bacteroidia</taxon>
        <taxon>Bacteroidales</taxon>
        <taxon>Muribaculaceae</taxon>
        <taxon>Heminiphilus</taxon>
    </lineage>
</organism>
<protein>
    <submittedName>
        <fullName evidence="9">RagB/SusD family nutrient uptake outer membrane protein</fullName>
    </submittedName>
</protein>
<dbReference type="Pfam" id="PF07980">
    <property type="entry name" value="SusD_RagB"/>
    <property type="match status" value="1"/>
</dbReference>
<dbReference type="Gene3D" id="1.25.40.390">
    <property type="match status" value="1"/>
</dbReference>
<proteinExistence type="inferred from homology"/>
<evidence type="ECO:0000256" key="6">
    <source>
        <dbReference type="SAM" id="SignalP"/>
    </source>
</evidence>
<evidence type="ECO:0000259" key="7">
    <source>
        <dbReference type="Pfam" id="PF07980"/>
    </source>
</evidence>
<dbReference type="Pfam" id="PF14322">
    <property type="entry name" value="SusD-like_3"/>
    <property type="match status" value="1"/>
</dbReference>
<keyword evidence="4" id="KW-0472">Membrane</keyword>
<reference evidence="9 10" key="1">
    <citation type="submission" date="2024-03" db="EMBL/GenBank/DDBJ databases">
        <title>Mouse gut bacterial collection (mGBC) of GemPharmatech.</title>
        <authorList>
            <person name="He Y."/>
            <person name="Dong L."/>
            <person name="Wu D."/>
            <person name="Gao X."/>
            <person name="Lin Z."/>
        </authorList>
    </citation>
    <scope>NUCLEOTIDE SEQUENCE [LARGE SCALE GENOMIC DNA]</scope>
    <source>
        <strain evidence="9 10">54-13</strain>
    </source>
</reference>
<accession>A0ABV4CVE6</accession>
<gene>
    <name evidence="9" type="ORF">AAK873_00410</name>
</gene>
<feature type="domain" description="RagB/SusD" evidence="7">
    <location>
        <begin position="323"/>
        <end position="602"/>
    </location>
</feature>
<comment type="caution">
    <text evidence="9">The sequence shown here is derived from an EMBL/GenBank/DDBJ whole genome shotgun (WGS) entry which is preliminary data.</text>
</comment>
<feature type="domain" description="SusD-like N-terminal" evidence="8">
    <location>
        <begin position="46"/>
        <end position="215"/>
    </location>
</feature>
<dbReference type="InterPro" id="IPR012944">
    <property type="entry name" value="SusD_RagB_dom"/>
</dbReference>
<evidence type="ECO:0000259" key="8">
    <source>
        <dbReference type="Pfam" id="PF14322"/>
    </source>
</evidence>
<dbReference type="RefSeq" id="WP_121697881.1">
    <property type="nucleotide sequence ID" value="NZ_JBCLPP010000001.1"/>
</dbReference>
<dbReference type="EMBL" id="JBCLPP010000001">
    <property type="protein sequence ID" value="MEY8244074.1"/>
    <property type="molecule type" value="Genomic_DNA"/>
</dbReference>
<evidence type="ECO:0000313" key="9">
    <source>
        <dbReference type="EMBL" id="MEY8244074.1"/>
    </source>
</evidence>
<keyword evidence="10" id="KW-1185">Reference proteome</keyword>
<evidence type="ECO:0000256" key="2">
    <source>
        <dbReference type="ARBA" id="ARBA00006275"/>
    </source>
</evidence>
<comment type="similarity">
    <text evidence="2">Belongs to the SusD family.</text>
</comment>
<keyword evidence="5" id="KW-0998">Cell outer membrane</keyword>
<dbReference type="Proteomes" id="UP001565200">
    <property type="component" value="Unassembled WGS sequence"/>
</dbReference>
<dbReference type="InterPro" id="IPR033985">
    <property type="entry name" value="SusD-like_N"/>
</dbReference>
<evidence type="ECO:0000256" key="1">
    <source>
        <dbReference type="ARBA" id="ARBA00004442"/>
    </source>
</evidence>
<name>A0ABV4CVE6_9BACT</name>
<evidence type="ECO:0000256" key="5">
    <source>
        <dbReference type="ARBA" id="ARBA00023237"/>
    </source>
</evidence>
<feature type="signal peptide" evidence="6">
    <location>
        <begin position="1"/>
        <end position="19"/>
    </location>
</feature>
<evidence type="ECO:0000313" key="10">
    <source>
        <dbReference type="Proteomes" id="UP001565200"/>
    </source>
</evidence>
<keyword evidence="3 6" id="KW-0732">Signal</keyword>
<comment type="subcellular location">
    <subcellularLocation>
        <location evidence="1">Cell outer membrane</location>
    </subcellularLocation>
</comment>
<sequence length="602" mass="66638">MKNIAKYIVIASLVSSAWACDDLFEPAIENIMDENKMDTDPRYVDQILGSAYILMPYPGVTGENNSDNRNDVATDDAVSNNIDNAYLTMATGGWTSRTGKSVDNWRDRNASIQFVNLVLKHVDNTVFANDEATNAMFRDRLKGEAYGLRALNMYFLLQNYAGLDASGELLGVQIWTEPYTAETDMNVPRSTFAQCMERLLEDVRNASELLPYEYSDAASANDVPEKYKAIGATLDGYNRVFGASTFLRMSGRIAQAVGSQAALLAASPAFSNGSGVTWETAANQAAAVLDHIGGPAGLAKNGHIWYSDSEVGNAPTETVSHAEVIWRSRHGENSDIEKECFPPSLYGKGRINPTQNLVDAFPMANGYPITESEGNYDSSNPYANRDPRLALYIVTNGSQLGINNSVINTGVDAGNNDGINKESGHSTRTGYYMRKLLRNDASPNPTSTVNKNHATTYIRYTEIFLNYAEAANEVWGPTGTGGHSYSAYDVIKAIRKRALGEGVEGGDRYLESIKGNKEKMRELIRNERRLELCFEGARFWDLRRWNSDLNTLNSTARGVSINGSSYNYIDVETRDYKDYMIYGPLPYDDVLKFSNIEQNKGW</sequence>
<dbReference type="InterPro" id="IPR011990">
    <property type="entry name" value="TPR-like_helical_dom_sf"/>
</dbReference>
<evidence type="ECO:0000256" key="4">
    <source>
        <dbReference type="ARBA" id="ARBA00023136"/>
    </source>
</evidence>
<dbReference type="SUPFAM" id="SSF48452">
    <property type="entry name" value="TPR-like"/>
    <property type="match status" value="1"/>
</dbReference>
<evidence type="ECO:0000256" key="3">
    <source>
        <dbReference type="ARBA" id="ARBA00022729"/>
    </source>
</evidence>
<feature type="chain" id="PRO_5046397154" evidence="6">
    <location>
        <begin position="20"/>
        <end position="602"/>
    </location>
</feature>